<dbReference type="InterPro" id="IPR003954">
    <property type="entry name" value="RRM_euk-type"/>
</dbReference>
<dbReference type="GO" id="GO:0030014">
    <property type="term" value="C:CCR4-NOT complex"/>
    <property type="evidence" value="ECO:0007669"/>
    <property type="project" value="InterPro"/>
</dbReference>
<feature type="compositionally biased region" description="Polar residues" evidence="3">
    <location>
        <begin position="538"/>
        <end position="563"/>
    </location>
</feature>
<keyword evidence="1" id="KW-0694">RNA-binding</keyword>
<feature type="region of interest" description="Disordered" evidence="3">
    <location>
        <begin position="195"/>
        <end position="229"/>
    </location>
</feature>
<evidence type="ECO:0000256" key="2">
    <source>
        <dbReference type="SAM" id="Coils"/>
    </source>
</evidence>
<dbReference type="PROSITE" id="PS50102">
    <property type="entry name" value="RRM"/>
    <property type="match status" value="1"/>
</dbReference>
<evidence type="ECO:0000313" key="5">
    <source>
        <dbReference type="EMBL" id="KAJ2684936.1"/>
    </source>
</evidence>
<dbReference type="InterPro" id="IPR012677">
    <property type="entry name" value="Nucleotide-bd_a/b_plait_sf"/>
</dbReference>
<dbReference type="SUPFAM" id="SSF54928">
    <property type="entry name" value="RNA-binding domain, RBD"/>
    <property type="match status" value="1"/>
</dbReference>
<proteinExistence type="predicted"/>
<dbReference type="GO" id="GO:0003723">
    <property type="term" value="F:RNA binding"/>
    <property type="evidence" value="ECO:0007669"/>
    <property type="project" value="UniProtKB-UniRule"/>
</dbReference>
<dbReference type="InterPro" id="IPR034261">
    <property type="entry name" value="CNOT4_RRM"/>
</dbReference>
<dbReference type="InterPro" id="IPR000504">
    <property type="entry name" value="RRM_dom"/>
</dbReference>
<dbReference type="Proteomes" id="UP001151516">
    <property type="component" value="Unassembled WGS sequence"/>
</dbReference>
<feature type="region of interest" description="Disordered" evidence="3">
    <location>
        <begin position="971"/>
        <end position="991"/>
    </location>
</feature>
<evidence type="ECO:0000256" key="3">
    <source>
        <dbReference type="SAM" id="MobiDB-lite"/>
    </source>
</evidence>
<dbReference type="InterPro" id="IPR039780">
    <property type="entry name" value="Mot2"/>
</dbReference>
<feature type="region of interest" description="Disordered" evidence="3">
    <location>
        <begin position="1077"/>
        <end position="1189"/>
    </location>
</feature>
<dbReference type="Pfam" id="PF00076">
    <property type="entry name" value="RRM_1"/>
    <property type="match status" value="1"/>
</dbReference>
<feature type="compositionally biased region" description="Polar residues" evidence="3">
    <location>
        <begin position="214"/>
        <end position="223"/>
    </location>
</feature>
<dbReference type="GO" id="GO:0016567">
    <property type="term" value="P:protein ubiquitination"/>
    <property type="evidence" value="ECO:0007669"/>
    <property type="project" value="TreeGrafter"/>
</dbReference>
<keyword evidence="5" id="KW-0012">Acyltransferase</keyword>
<feature type="compositionally biased region" description="Polar residues" evidence="3">
    <location>
        <begin position="1104"/>
        <end position="1122"/>
    </location>
</feature>
<dbReference type="InterPro" id="IPR035979">
    <property type="entry name" value="RBD_domain_sf"/>
</dbReference>
<dbReference type="EC" id="2.3.2.27" evidence="5"/>
<protein>
    <submittedName>
        <fullName evidence="5">Transcriptional repressor general negative regulator of transcription subunit 4</fullName>
        <ecNumber evidence="5">2.3.2.27</ecNumber>
    </submittedName>
</protein>
<feature type="domain" description="RRM" evidence="4">
    <location>
        <begin position="62"/>
        <end position="153"/>
    </location>
</feature>
<evidence type="ECO:0000313" key="6">
    <source>
        <dbReference type="Proteomes" id="UP001151516"/>
    </source>
</evidence>
<dbReference type="OrthoDB" id="1923159at2759"/>
<feature type="region of interest" description="Disordered" evidence="3">
    <location>
        <begin position="767"/>
        <end position="910"/>
    </location>
</feature>
<accession>A0A9W8GFR2</accession>
<dbReference type="SMART" id="SM00360">
    <property type="entry name" value="RRM"/>
    <property type="match status" value="1"/>
</dbReference>
<feature type="region of interest" description="Disordered" evidence="3">
    <location>
        <begin position="1"/>
        <end position="47"/>
    </location>
</feature>
<dbReference type="PANTHER" id="PTHR12603:SF0">
    <property type="entry name" value="CCR4-NOT TRANSCRIPTION COMPLEX SUBUNIT 4"/>
    <property type="match status" value="1"/>
</dbReference>
<dbReference type="GO" id="GO:0061630">
    <property type="term" value="F:ubiquitin protein ligase activity"/>
    <property type="evidence" value="ECO:0007669"/>
    <property type="project" value="UniProtKB-EC"/>
</dbReference>
<reference evidence="5" key="1">
    <citation type="submission" date="2022-07" db="EMBL/GenBank/DDBJ databases">
        <title>Phylogenomic reconstructions and comparative analyses of Kickxellomycotina fungi.</title>
        <authorList>
            <person name="Reynolds N.K."/>
            <person name="Stajich J.E."/>
            <person name="Barry K."/>
            <person name="Grigoriev I.V."/>
            <person name="Crous P."/>
            <person name="Smith M.E."/>
        </authorList>
    </citation>
    <scope>NUCLEOTIDE SEQUENCE</scope>
    <source>
        <strain evidence="5">CBS 109367</strain>
    </source>
</reference>
<feature type="region of interest" description="Disordered" evidence="3">
    <location>
        <begin position="422"/>
        <end position="477"/>
    </location>
</feature>
<feature type="compositionally biased region" description="Low complexity" evidence="3">
    <location>
        <begin position="942"/>
        <end position="951"/>
    </location>
</feature>
<keyword evidence="2" id="KW-0175">Coiled coil</keyword>
<keyword evidence="5" id="KW-0808">Transferase</keyword>
<evidence type="ECO:0000259" key="4">
    <source>
        <dbReference type="PROSITE" id="PS50102"/>
    </source>
</evidence>
<feature type="compositionally biased region" description="Basic and acidic residues" evidence="3">
    <location>
        <begin position="31"/>
        <end position="47"/>
    </location>
</feature>
<dbReference type="CDD" id="cd12438">
    <property type="entry name" value="RRM_CNOT4"/>
    <property type="match status" value="1"/>
</dbReference>
<feature type="compositionally biased region" description="Low complexity" evidence="3">
    <location>
        <begin position="898"/>
        <end position="910"/>
    </location>
</feature>
<organism evidence="5 6">
    <name type="scientific">Coemansia spiralis</name>
    <dbReference type="NCBI Taxonomy" id="417178"/>
    <lineage>
        <taxon>Eukaryota</taxon>
        <taxon>Fungi</taxon>
        <taxon>Fungi incertae sedis</taxon>
        <taxon>Zoopagomycota</taxon>
        <taxon>Kickxellomycotina</taxon>
        <taxon>Kickxellomycetes</taxon>
        <taxon>Kickxellales</taxon>
        <taxon>Kickxellaceae</taxon>
        <taxon>Coemansia</taxon>
    </lineage>
</organism>
<feature type="region of interest" description="Disordered" evidence="3">
    <location>
        <begin position="936"/>
        <end position="958"/>
    </location>
</feature>
<evidence type="ECO:0000256" key="1">
    <source>
        <dbReference type="PROSITE-ProRule" id="PRU00176"/>
    </source>
</evidence>
<feature type="region of interest" description="Disordered" evidence="3">
    <location>
        <begin position="511"/>
        <end position="569"/>
    </location>
</feature>
<feature type="compositionally biased region" description="Acidic residues" evidence="3">
    <location>
        <begin position="445"/>
        <end position="458"/>
    </location>
</feature>
<feature type="compositionally biased region" description="Basic residues" evidence="3">
    <location>
        <begin position="14"/>
        <end position="30"/>
    </location>
</feature>
<dbReference type="PANTHER" id="PTHR12603">
    <property type="entry name" value="CCR4-NOT TRANSCRIPTION COMPLEX RELATED"/>
    <property type="match status" value="1"/>
</dbReference>
<gene>
    <name evidence="5" type="primary">NOT4</name>
    <name evidence="5" type="ORF">IWW39_004603</name>
</gene>
<dbReference type="SMART" id="SM00361">
    <property type="entry name" value="RRM_1"/>
    <property type="match status" value="1"/>
</dbReference>
<keyword evidence="6" id="KW-1185">Reference proteome</keyword>
<feature type="region of interest" description="Disordered" evidence="3">
    <location>
        <begin position="273"/>
        <end position="334"/>
    </location>
</feature>
<dbReference type="EMBL" id="JANBTX010000179">
    <property type="protein sequence ID" value="KAJ2684936.1"/>
    <property type="molecule type" value="Genomic_DNA"/>
</dbReference>
<comment type="caution">
    <text evidence="5">The sequence shown here is derived from an EMBL/GenBank/DDBJ whole genome shotgun (WGS) entry which is preliminary data.</text>
</comment>
<name>A0A9W8GFR2_9FUNG</name>
<sequence>MAGAAQLAVAYMQSKHRAGSPSHPHSKVAKLKSEKKAKEREKREIESNNRRHLANVRVVQKNLVYVIGLPNNLVSEDTLRSHDYFGQFGRINKIVINRRHNGSGGGSTTSNPQHPSVGVYVTYATKEEATRAINAVDGSLVDGRVLRATFGTTKYCSYYLRSIPCQNPGCMYLHEPGEEADSFTKEDLAANRAELRDVPREAFDHDDDYPAGRATSQSPSTHQGGVRATASAAVSVSSLSGFQNNRPHSAVSAAPAAALHSQLSMTATNAATRLRKASELSGLRPRSVEPHSNDGDGGSGSALPATASWAARAMAKKPTNEAPEPKSRRTDTGGTMTLRMIPASRNKAASTLTAAAKPGGAAISSVVAASGTNISPTILSASSISTRERAKTTALAHAAATPDGVPALASGIQHHPTLQQLSRERKQLPRHQARAQQKQPRQIDADDGDTETDNDVDFDTDRKRKSTTVKDAPKATTNAAAAATAVDVKSVSTPSQPQQQEAGPVAFATAQEADPAAAATEVPVPTLSSDAAPEMRNVESSSEPTQQSQASVPTTTKNDQSDSGLPVDPSFQVESIEQSDVSHDAIQAANHTNSALSFQSITDSLFAQLNAKVSTPPTSTLPAFSGAGGSSGAAVFDSHIGGPRNPSGYPVSAVDPLLFPPMVMGSNDVSSVGYGRMDAAPQFSAFGGQPNAQWGRLGMAPGGYAPTSLSSVYGGPPALGPPPMGLLGEAPPPVGSFGAFSRQRSRWDFVHADEASAQAELQSVLGRGSNDRSTHLQQQQQQQQGPPASSFMSSRDLGMFSTPVQNDYSGRQWVGSGQLGEGYAAPHPPPGFGGRHRSDLMRTSEPSALPTLGSDAPPDGAIGAGPNTLLSRLMGQASGGLEVSSAGGESGPPTSHYPMGPQQPQQFQGHQDPAILSSYAAPLASMSSMGNMQQTAIQSLPQHQQQQQQQQTRGRGDPNVLSSLLARLHLGQGDGASPQAAIGSQAGPLPTSFMPHAMGHRGSIGSGGMAPPGIEPMGATGSPVYNSALGQSRMQQQQQAQMAIGRGGMPLGLNTSAGGAGFVDPAIMQMGRVNVSSGPTSPVGLPPGILSPQSGESGGVGNGYVSQMQSAMVSRSANSSGRSRFLNHFSPDGAPSSAPQQQQQQQAIRPGGGYENNTQSPAGERSESEVETGNEGMVSGVPPGLPTTGLFGELLRRAKMEAAASGGNGNAPAASAPPPPASGSIYVSGKMMLSDIERKLDAARREARDLQAQLSTVIGQNQSAMWALANGSTSPAGGMDNAAGAAGFSFSAAGSV</sequence>
<feature type="coiled-coil region" evidence="2">
    <location>
        <begin position="1233"/>
        <end position="1260"/>
    </location>
</feature>
<dbReference type="Gene3D" id="3.30.70.330">
    <property type="match status" value="1"/>
</dbReference>